<reference evidence="3 4" key="2">
    <citation type="submission" date="2019-01" db="EMBL/GenBank/DDBJ databases">
        <title>Tautonia sociabilis, a novel thermotolerant planctomycete of Isosphaeraceae family, isolated from a 4000 m deep subterranean habitat.</title>
        <authorList>
            <person name="Kovaleva O.L."/>
            <person name="Elcheninov A.G."/>
            <person name="Van Heerden E."/>
            <person name="Toshchakov S.V."/>
            <person name="Novikov A."/>
            <person name="Bonch-Osmolovskaya E.A."/>
            <person name="Kublanov I.V."/>
        </authorList>
    </citation>
    <scope>NUCLEOTIDE SEQUENCE [LARGE SCALE GENOMIC DNA]</scope>
    <source>
        <strain evidence="3 4">GM2012</strain>
    </source>
</reference>
<feature type="compositionally biased region" description="Basic and acidic residues" evidence="1">
    <location>
        <begin position="76"/>
        <end position="87"/>
    </location>
</feature>
<reference evidence="3 4" key="1">
    <citation type="submission" date="2018-12" db="EMBL/GenBank/DDBJ databases">
        <authorList>
            <person name="Toschakov S.V."/>
        </authorList>
    </citation>
    <scope>NUCLEOTIDE SEQUENCE [LARGE SCALE GENOMIC DNA]</scope>
    <source>
        <strain evidence="3 4">GM2012</strain>
    </source>
</reference>
<feature type="region of interest" description="Disordered" evidence="1">
    <location>
        <begin position="66"/>
        <end position="96"/>
    </location>
</feature>
<keyword evidence="2" id="KW-1133">Transmembrane helix</keyword>
<evidence type="ECO:0000256" key="1">
    <source>
        <dbReference type="SAM" id="MobiDB-lite"/>
    </source>
</evidence>
<comment type="caution">
    <text evidence="3">The sequence shown here is derived from an EMBL/GenBank/DDBJ whole genome shotgun (WGS) entry which is preliminary data.</text>
</comment>
<organism evidence="3 4">
    <name type="scientific">Tautonia sociabilis</name>
    <dbReference type="NCBI Taxonomy" id="2080755"/>
    <lineage>
        <taxon>Bacteria</taxon>
        <taxon>Pseudomonadati</taxon>
        <taxon>Planctomycetota</taxon>
        <taxon>Planctomycetia</taxon>
        <taxon>Isosphaerales</taxon>
        <taxon>Isosphaeraceae</taxon>
        <taxon>Tautonia</taxon>
    </lineage>
</organism>
<feature type="transmembrane region" description="Helical" evidence="2">
    <location>
        <begin position="20"/>
        <end position="40"/>
    </location>
</feature>
<accession>A0A432MEX1</accession>
<evidence type="ECO:0000256" key="2">
    <source>
        <dbReference type="SAM" id="Phobius"/>
    </source>
</evidence>
<evidence type="ECO:0000313" key="3">
    <source>
        <dbReference type="EMBL" id="RUL84228.1"/>
    </source>
</evidence>
<dbReference type="Proteomes" id="UP000280296">
    <property type="component" value="Unassembled WGS sequence"/>
</dbReference>
<keyword evidence="2" id="KW-0472">Membrane</keyword>
<keyword evidence="4" id="KW-1185">Reference proteome</keyword>
<keyword evidence="2" id="KW-0812">Transmembrane</keyword>
<sequence length="134" mass="14127">MSSRYDPANRPGGSDGSGIGWSLLLLLLAGLSGGSILLAVQQRRLVVLERQQALAKHVRAQQALEEARRASALASADDRPRAAERGEQAGNEAALPDSIEALQQENARLRAEINRLRDAIEAANPDSAPAGASP</sequence>
<evidence type="ECO:0000313" key="4">
    <source>
        <dbReference type="Proteomes" id="UP000280296"/>
    </source>
</evidence>
<name>A0A432MEX1_9BACT</name>
<feature type="compositionally biased region" description="Low complexity" evidence="1">
    <location>
        <begin position="66"/>
        <end position="75"/>
    </location>
</feature>
<dbReference type="RefSeq" id="WP_126727383.1">
    <property type="nucleotide sequence ID" value="NZ_RYZH01000051.1"/>
</dbReference>
<dbReference type="EMBL" id="RYZH01000051">
    <property type="protein sequence ID" value="RUL84228.1"/>
    <property type="molecule type" value="Genomic_DNA"/>
</dbReference>
<proteinExistence type="predicted"/>
<protein>
    <submittedName>
        <fullName evidence="3">Uncharacterized protein</fullName>
    </submittedName>
</protein>
<dbReference type="AlphaFoldDB" id="A0A432MEX1"/>
<gene>
    <name evidence="3" type="ORF">TsocGM_20780</name>
</gene>